<dbReference type="AlphaFoldDB" id="A0A2C9L4B9"/>
<dbReference type="EnsemblMetazoa" id="BGLB026773-RA">
    <property type="protein sequence ID" value="BGLB026773-PA"/>
    <property type="gene ID" value="BGLB026773"/>
</dbReference>
<dbReference type="Pfam" id="PF00188">
    <property type="entry name" value="CAP"/>
    <property type="match status" value="1"/>
</dbReference>
<reference evidence="3" key="1">
    <citation type="submission" date="2020-05" db="UniProtKB">
        <authorList>
            <consortium name="EnsemblMetazoa"/>
        </authorList>
    </citation>
    <scope>IDENTIFICATION</scope>
    <source>
        <strain evidence="3">BB02</strain>
    </source>
</reference>
<dbReference type="Proteomes" id="UP000076420">
    <property type="component" value="Unassembled WGS sequence"/>
</dbReference>
<feature type="signal peptide" evidence="1">
    <location>
        <begin position="1"/>
        <end position="21"/>
    </location>
</feature>
<name>A0A2C9L4B9_BIOGL</name>
<dbReference type="VEuPathDB" id="VectorBase:BGLAX_050405"/>
<dbReference type="InterPro" id="IPR035940">
    <property type="entry name" value="CAP_sf"/>
</dbReference>
<accession>A0A2C9L4B9</accession>
<evidence type="ECO:0000259" key="2">
    <source>
        <dbReference type="SMART" id="SM00198"/>
    </source>
</evidence>
<dbReference type="SUPFAM" id="SSF55797">
    <property type="entry name" value="PR-1-like"/>
    <property type="match status" value="1"/>
</dbReference>
<keyword evidence="1" id="KW-0732">Signal</keyword>
<dbReference type="CDD" id="cd05380">
    <property type="entry name" value="CAP_euk"/>
    <property type="match status" value="1"/>
</dbReference>
<organism evidence="3 4">
    <name type="scientific">Biomphalaria glabrata</name>
    <name type="common">Bloodfluke planorb</name>
    <name type="synonym">Freshwater snail</name>
    <dbReference type="NCBI Taxonomy" id="6526"/>
    <lineage>
        <taxon>Eukaryota</taxon>
        <taxon>Metazoa</taxon>
        <taxon>Spiralia</taxon>
        <taxon>Lophotrochozoa</taxon>
        <taxon>Mollusca</taxon>
        <taxon>Gastropoda</taxon>
        <taxon>Heterobranchia</taxon>
        <taxon>Euthyneura</taxon>
        <taxon>Panpulmonata</taxon>
        <taxon>Hygrophila</taxon>
        <taxon>Lymnaeoidea</taxon>
        <taxon>Planorbidae</taxon>
        <taxon>Biomphalaria</taxon>
    </lineage>
</organism>
<dbReference type="InterPro" id="IPR014044">
    <property type="entry name" value="CAP_dom"/>
</dbReference>
<dbReference type="SMART" id="SM00198">
    <property type="entry name" value="SCP"/>
    <property type="match status" value="1"/>
</dbReference>
<dbReference type="Gene3D" id="3.40.33.10">
    <property type="entry name" value="CAP"/>
    <property type="match status" value="1"/>
</dbReference>
<feature type="domain" description="SCP" evidence="2">
    <location>
        <begin position="59"/>
        <end position="217"/>
    </location>
</feature>
<sequence>MEAKTFVVCLLALYFVCLVSAKGGRREGHKKLRPSRSIYRRPGQFRLSSSSQKTSFTEEEKSKLLNLHNAYRSMVIPQAANMRELIWDKDLEEFARVHVQNCTGAHSHRSMVKKWKLNEPGSWKEWNYMGEVLYYRYSHWYSIEEAMWMWWSEGKDYNITTNTCVKGNECGHYLVMTTAANSRVGCSINVCQIFSVSKYPTPATFMACVYDAPYFHTDRPYKVGDVCSECTRQKQGYHFQYCRHQLCIGPDQRVNNLGFSGNTSVTGI</sequence>
<evidence type="ECO:0000313" key="3">
    <source>
        <dbReference type="EnsemblMetazoa" id="BGLB026773-PA"/>
    </source>
</evidence>
<dbReference type="InterPro" id="IPR001283">
    <property type="entry name" value="CRISP-related"/>
</dbReference>
<dbReference type="VEuPathDB" id="VectorBase:BGLB026773"/>
<dbReference type="KEGG" id="bgt:106064753"/>
<evidence type="ECO:0000256" key="1">
    <source>
        <dbReference type="SAM" id="SignalP"/>
    </source>
</evidence>
<dbReference type="PRINTS" id="PR00838">
    <property type="entry name" value="V5ALLERGEN"/>
</dbReference>
<protein>
    <recommendedName>
        <fullName evidence="2">SCP domain-containing protein</fullName>
    </recommendedName>
</protein>
<gene>
    <name evidence="3" type="primary">106064753</name>
</gene>
<feature type="chain" id="PRO_5013288156" description="SCP domain-containing protein" evidence="1">
    <location>
        <begin position="22"/>
        <end position="268"/>
    </location>
</feature>
<dbReference type="OrthoDB" id="6120460at2759"/>
<dbReference type="InterPro" id="IPR002413">
    <property type="entry name" value="V5_allergen-like"/>
</dbReference>
<evidence type="ECO:0000313" key="4">
    <source>
        <dbReference type="Proteomes" id="UP000076420"/>
    </source>
</evidence>
<dbReference type="PANTHER" id="PTHR10334">
    <property type="entry name" value="CYSTEINE-RICH SECRETORY PROTEIN-RELATED"/>
    <property type="match status" value="1"/>
</dbReference>
<proteinExistence type="predicted"/>